<dbReference type="GO" id="GO:0003677">
    <property type="term" value="F:DNA binding"/>
    <property type="evidence" value="ECO:0007669"/>
    <property type="project" value="UniProtKB-KW"/>
</dbReference>
<dbReference type="InterPro" id="IPR000551">
    <property type="entry name" value="MerR-type_HTH_dom"/>
</dbReference>
<keyword evidence="1" id="KW-0678">Repressor</keyword>
<dbReference type="InterPro" id="IPR009061">
    <property type="entry name" value="DNA-bd_dom_put_sf"/>
</dbReference>
<reference evidence="8" key="1">
    <citation type="journal article" date="2022" name="Cell">
        <title>Repeat-based holocentromeres influence genome architecture and karyotype evolution.</title>
        <authorList>
            <person name="Hofstatter P.G."/>
            <person name="Thangavel G."/>
            <person name="Lux T."/>
            <person name="Neumann P."/>
            <person name="Vondrak T."/>
            <person name="Novak P."/>
            <person name="Zhang M."/>
            <person name="Costa L."/>
            <person name="Castellani M."/>
            <person name="Scott A."/>
            <person name="Toegelov H."/>
            <person name="Fuchs J."/>
            <person name="Mata-Sucre Y."/>
            <person name="Dias Y."/>
            <person name="Vanzela A.L.L."/>
            <person name="Huettel B."/>
            <person name="Almeida C.C.S."/>
            <person name="Simkova H."/>
            <person name="Souza G."/>
            <person name="Pedrosa-Harand A."/>
            <person name="Macas J."/>
            <person name="Mayer K.F.X."/>
            <person name="Houben A."/>
            <person name="Marques A."/>
        </authorList>
    </citation>
    <scope>NUCLEOTIDE SEQUENCE</scope>
    <source>
        <strain evidence="8">RhyBre1mFocal</strain>
    </source>
</reference>
<evidence type="ECO:0000256" key="5">
    <source>
        <dbReference type="SAM" id="Coils"/>
    </source>
</evidence>
<keyword evidence="9" id="KW-1185">Reference proteome</keyword>
<dbReference type="Gene3D" id="1.10.1660.10">
    <property type="match status" value="1"/>
</dbReference>
<dbReference type="Proteomes" id="UP001151287">
    <property type="component" value="Unassembled WGS sequence"/>
</dbReference>
<dbReference type="PANTHER" id="PTHR30204">
    <property type="entry name" value="REDOX-CYCLING DRUG-SENSING TRANSCRIPTIONAL ACTIVATOR SOXR"/>
    <property type="match status" value="1"/>
</dbReference>
<dbReference type="SMART" id="SM00422">
    <property type="entry name" value="HTH_MERR"/>
    <property type="match status" value="1"/>
</dbReference>
<keyword evidence="4" id="KW-0804">Transcription</keyword>
<accession>A0A9Q0BZF0</accession>
<dbReference type="PANTHER" id="PTHR30204:SF69">
    <property type="entry name" value="MERR-FAMILY TRANSCRIPTIONAL REGULATOR"/>
    <property type="match status" value="1"/>
</dbReference>
<dbReference type="InterPro" id="IPR047057">
    <property type="entry name" value="MerR_fam"/>
</dbReference>
<evidence type="ECO:0000259" key="7">
    <source>
        <dbReference type="PROSITE" id="PS50937"/>
    </source>
</evidence>
<dbReference type="Pfam" id="PF13411">
    <property type="entry name" value="MerR_1"/>
    <property type="match status" value="1"/>
</dbReference>
<feature type="region of interest" description="Disordered" evidence="6">
    <location>
        <begin position="28"/>
        <end position="47"/>
    </location>
</feature>
<evidence type="ECO:0000256" key="2">
    <source>
        <dbReference type="ARBA" id="ARBA00023015"/>
    </source>
</evidence>
<comment type="caution">
    <text evidence="8">The sequence shown here is derived from an EMBL/GenBank/DDBJ whole genome shotgun (WGS) entry which is preliminary data.</text>
</comment>
<keyword evidence="2" id="KW-0805">Transcription regulation</keyword>
<dbReference type="PROSITE" id="PS50937">
    <property type="entry name" value="HTH_MERR_2"/>
    <property type="match status" value="1"/>
</dbReference>
<dbReference type="OrthoDB" id="8122126at2759"/>
<dbReference type="EMBL" id="JAMQYH010000516">
    <property type="protein sequence ID" value="KAJ1682712.1"/>
    <property type="molecule type" value="Genomic_DNA"/>
</dbReference>
<name>A0A9Q0BZF0_9POAL</name>
<gene>
    <name evidence="8" type="ORF">LUZ63_022069</name>
</gene>
<evidence type="ECO:0000256" key="1">
    <source>
        <dbReference type="ARBA" id="ARBA00022491"/>
    </source>
</evidence>
<evidence type="ECO:0000313" key="8">
    <source>
        <dbReference type="EMBL" id="KAJ1682712.1"/>
    </source>
</evidence>
<dbReference type="SUPFAM" id="SSF46955">
    <property type="entry name" value="Putative DNA-binding domain"/>
    <property type="match status" value="1"/>
</dbReference>
<dbReference type="PRINTS" id="PR00040">
    <property type="entry name" value="HTHMERR"/>
</dbReference>
<keyword evidence="3" id="KW-0238">DNA-binding</keyword>
<feature type="coiled-coil region" evidence="5">
    <location>
        <begin position="87"/>
        <end position="117"/>
    </location>
</feature>
<evidence type="ECO:0000313" key="9">
    <source>
        <dbReference type="Proteomes" id="UP001151287"/>
    </source>
</evidence>
<organism evidence="8 9">
    <name type="scientific">Rhynchospora breviuscula</name>
    <dbReference type="NCBI Taxonomy" id="2022672"/>
    <lineage>
        <taxon>Eukaryota</taxon>
        <taxon>Viridiplantae</taxon>
        <taxon>Streptophyta</taxon>
        <taxon>Embryophyta</taxon>
        <taxon>Tracheophyta</taxon>
        <taxon>Spermatophyta</taxon>
        <taxon>Magnoliopsida</taxon>
        <taxon>Liliopsida</taxon>
        <taxon>Poales</taxon>
        <taxon>Cyperaceae</taxon>
        <taxon>Cyperoideae</taxon>
        <taxon>Rhynchosporeae</taxon>
        <taxon>Rhynchospora</taxon>
    </lineage>
</organism>
<protein>
    <recommendedName>
        <fullName evidence="7">HTH merR-type domain-containing protein</fullName>
    </recommendedName>
</protein>
<sequence>MVSLTIAGLAREGGVGVETVRYYQRRGLLDTPQRPQGAGSSGGVRRYGPEDVRRLRFIRSAQAAGFRLEQIGDLLVLNATDDRAQARQLAREQIAALDIKIKELNRARASLQHLADECGNGFDGPSGKGRDQDCGAAAMLAKSVAASIDVPASPSLMTISASG</sequence>
<evidence type="ECO:0000256" key="3">
    <source>
        <dbReference type="ARBA" id="ARBA00023125"/>
    </source>
</evidence>
<evidence type="ECO:0000256" key="4">
    <source>
        <dbReference type="ARBA" id="ARBA00023163"/>
    </source>
</evidence>
<dbReference type="AlphaFoldDB" id="A0A9Q0BZF0"/>
<evidence type="ECO:0000256" key="6">
    <source>
        <dbReference type="SAM" id="MobiDB-lite"/>
    </source>
</evidence>
<keyword evidence="5" id="KW-0175">Coiled coil</keyword>
<dbReference type="GO" id="GO:0003700">
    <property type="term" value="F:DNA-binding transcription factor activity"/>
    <property type="evidence" value="ECO:0007669"/>
    <property type="project" value="InterPro"/>
</dbReference>
<proteinExistence type="predicted"/>
<feature type="domain" description="HTH merR-type" evidence="7">
    <location>
        <begin position="3"/>
        <end position="77"/>
    </location>
</feature>